<dbReference type="EMBL" id="VDFW01000001">
    <property type="protein sequence ID" value="TNC29421.1"/>
    <property type="molecule type" value="Genomic_DNA"/>
</dbReference>
<dbReference type="SUPFAM" id="SSF52833">
    <property type="entry name" value="Thioredoxin-like"/>
    <property type="match status" value="1"/>
</dbReference>
<sequence length="246" mass="27278">MNLIVYADFSSPLCYLASSRVDALGAAGIDVDWRAVERAPWLPVTGRRLDSNSRPALEAEIAETLDMLQPDEQLDWTMPDVVPKTEAAVAGYAEAYGAGVADDVRRLLFRAYWCRKVDIGDPEKLRKPLAGPILRGRSASDPLRLYGYAVSMSRGPITTSAWRRIQAWQDEWSALGADALPVLVENGLPLSGPDVPRYLAKMIAQLNVPFNSELPEPERYPSPRVRPPAWWAAQAGGRWLYPSRCT</sequence>
<dbReference type="Pfam" id="PF01323">
    <property type="entry name" value="DSBA"/>
    <property type="match status" value="1"/>
</dbReference>
<dbReference type="InterPro" id="IPR001853">
    <property type="entry name" value="DSBA-like_thioredoxin_dom"/>
</dbReference>
<dbReference type="Proteomes" id="UP000305546">
    <property type="component" value="Unassembled WGS sequence"/>
</dbReference>
<protein>
    <submittedName>
        <fullName evidence="2">DsbA family protein</fullName>
    </submittedName>
</protein>
<dbReference type="RefSeq" id="WP_139094492.1">
    <property type="nucleotide sequence ID" value="NZ_VDFW01000001.1"/>
</dbReference>
<evidence type="ECO:0000313" key="3">
    <source>
        <dbReference type="Proteomes" id="UP000305546"/>
    </source>
</evidence>
<gene>
    <name evidence="2" type="ORF">FG385_00095</name>
</gene>
<evidence type="ECO:0000313" key="2">
    <source>
        <dbReference type="EMBL" id="TNC29421.1"/>
    </source>
</evidence>
<feature type="domain" description="DSBA-like thioredoxin" evidence="1">
    <location>
        <begin position="3"/>
        <end position="127"/>
    </location>
</feature>
<dbReference type="Gene3D" id="3.40.30.10">
    <property type="entry name" value="Glutaredoxin"/>
    <property type="match status" value="1"/>
</dbReference>
<organism evidence="2 3">
    <name type="scientific">Amycolatopsis alkalitolerans</name>
    <dbReference type="NCBI Taxonomy" id="2547244"/>
    <lineage>
        <taxon>Bacteria</taxon>
        <taxon>Bacillati</taxon>
        <taxon>Actinomycetota</taxon>
        <taxon>Actinomycetes</taxon>
        <taxon>Pseudonocardiales</taxon>
        <taxon>Pseudonocardiaceae</taxon>
        <taxon>Amycolatopsis</taxon>
    </lineage>
</organism>
<dbReference type="OrthoDB" id="4856332at2"/>
<keyword evidence="3" id="KW-1185">Reference proteome</keyword>
<reference evidence="2 3" key="1">
    <citation type="submission" date="2019-06" db="EMBL/GenBank/DDBJ databases">
        <title>Amycolatopsis alkalitolerans sp. nov., isolated from Gastrodia elata Blume.</title>
        <authorList>
            <person name="Narsing Rao M.P."/>
            <person name="Li W.J."/>
        </authorList>
    </citation>
    <scope>NUCLEOTIDE SEQUENCE [LARGE SCALE GENOMIC DNA]</scope>
    <source>
        <strain evidence="2 3">SYSUP0005</strain>
    </source>
</reference>
<evidence type="ECO:0000259" key="1">
    <source>
        <dbReference type="Pfam" id="PF01323"/>
    </source>
</evidence>
<comment type="caution">
    <text evidence="2">The sequence shown here is derived from an EMBL/GenBank/DDBJ whole genome shotgun (WGS) entry which is preliminary data.</text>
</comment>
<accession>A0A5C4MBP2</accession>
<dbReference type="GO" id="GO:0016491">
    <property type="term" value="F:oxidoreductase activity"/>
    <property type="evidence" value="ECO:0007669"/>
    <property type="project" value="InterPro"/>
</dbReference>
<name>A0A5C4MBP2_9PSEU</name>
<dbReference type="InterPro" id="IPR036249">
    <property type="entry name" value="Thioredoxin-like_sf"/>
</dbReference>
<proteinExistence type="predicted"/>
<dbReference type="AlphaFoldDB" id="A0A5C4MBP2"/>